<dbReference type="Proteomes" id="UP001164746">
    <property type="component" value="Chromosome 1"/>
</dbReference>
<name>A0ABY7DC24_MYAAR</name>
<protein>
    <submittedName>
        <fullName evidence="2">Uncharacterized protein</fullName>
    </submittedName>
</protein>
<proteinExistence type="predicted"/>
<gene>
    <name evidence="2" type="ORF">MAR_007340</name>
</gene>
<sequence>SNYDNRTNISRLSYCSLQTNAPFFSIPQVEDRVTDFKSKVSGVFSRVMDTFQKVMDSPETPVQNGNMMGQPQLNQFQQSPNFMQTAPGGPNMALQHPGGSQMMGNQAAMQQLQQARMK</sequence>
<accession>A0ABY7DC24</accession>
<feature type="region of interest" description="Disordered" evidence="1">
    <location>
        <begin position="79"/>
        <end position="106"/>
    </location>
</feature>
<feature type="non-terminal residue" evidence="2">
    <location>
        <position position="118"/>
    </location>
</feature>
<reference evidence="2" key="1">
    <citation type="submission" date="2022-11" db="EMBL/GenBank/DDBJ databases">
        <title>Centuries of genome instability and evolution in soft-shell clam transmissible cancer (bioRxiv).</title>
        <authorList>
            <person name="Hart S.F.M."/>
            <person name="Yonemitsu M.A."/>
            <person name="Giersch R.M."/>
            <person name="Beal B.F."/>
            <person name="Arriagada G."/>
            <person name="Davis B.W."/>
            <person name="Ostrander E.A."/>
            <person name="Goff S.P."/>
            <person name="Metzger M.J."/>
        </authorList>
    </citation>
    <scope>NUCLEOTIDE SEQUENCE</scope>
    <source>
        <strain evidence="2">MELC-2E11</strain>
        <tissue evidence="2">Siphon/mantle</tissue>
    </source>
</reference>
<evidence type="ECO:0000256" key="1">
    <source>
        <dbReference type="SAM" id="MobiDB-lite"/>
    </source>
</evidence>
<dbReference type="EMBL" id="CP111012">
    <property type="protein sequence ID" value="WAQ94869.1"/>
    <property type="molecule type" value="Genomic_DNA"/>
</dbReference>
<evidence type="ECO:0000313" key="3">
    <source>
        <dbReference type="Proteomes" id="UP001164746"/>
    </source>
</evidence>
<evidence type="ECO:0000313" key="2">
    <source>
        <dbReference type="EMBL" id="WAQ94869.1"/>
    </source>
</evidence>
<feature type="non-terminal residue" evidence="2">
    <location>
        <position position="1"/>
    </location>
</feature>
<organism evidence="2 3">
    <name type="scientific">Mya arenaria</name>
    <name type="common">Soft-shell clam</name>
    <dbReference type="NCBI Taxonomy" id="6604"/>
    <lineage>
        <taxon>Eukaryota</taxon>
        <taxon>Metazoa</taxon>
        <taxon>Spiralia</taxon>
        <taxon>Lophotrochozoa</taxon>
        <taxon>Mollusca</taxon>
        <taxon>Bivalvia</taxon>
        <taxon>Autobranchia</taxon>
        <taxon>Heteroconchia</taxon>
        <taxon>Euheterodonta</taxon>
        <taxon>Imparidentia</taxon>
        <taxon>Neoheterodontei</taxon>
        <taxon>Myida</taxon>
        <taxon>Myoidea</taxon>
        <taxon>Myidae</taxon>
        <taxon>Mya</taxon>
    </lineage>
</organism>
<keyword evidence="3" id="KW-1185">Reference proteome</keyword>